<organism evidence="6 7">
    <name type="scientific">Methylomonas methanica</name>
    <dbReference type="NCBI Taxonomy" id="421"/>
    <lineage>
        <taxon>Bacteria</taxon>
        <taxon>Pseudomonadati</taxon>
        <taxon>Pseudomonadota</taxon>
        <taxon>Gammaproteobacteria</taxon>
        <taxon>Methylococcales</taxon>
        <taxon>Methylococcaceae</taxon>
        <taxon>Methylomonas</taxon>
    </lineage>
</organism>
<proteinExistence type="predicted"/>
<evidence type="ECO:0000259" key="5">
    <source>
        <dbReference type="SMART" id="SM00644"/>
    </source>
</evidence>
<dbReference type="GO" id="GO:0008745">
    <property type="term" value="F:N-acetylmuramoyl-L-alanine amidase activity"/>
    <property type="evidence" value="ECO:0007669"/>
    <property type="project" value="UniProtKB-EC"/>
</dbReference>
<dbReference type="CDD" id="cd06583">
    <property type="entry name" value="PGRP"/>
    <property type="match status" value="1"/>
</dbReference>
<dbReference type="Proteomes" id="UP000077763">
    <property type="component" value="Unassembled WGS sequence"/>
</dbReference>
<evidence type="ECO:0000256" key="2">
    <source>
        <dbReference type="ARBA" id="ARBA00011901"/>
    </source>
</evidence>
<dbReference type="RefSeq" id="WP_064036274.1">
    <property type="nucleotide sequence ID" value="NZ_LUUH01000040.1"/>
</dbReference>
<keyword evidence="3" id="KW-0378">Hydrolase</keyword>
<dbReference type="GO" id="GO:0009254">
    <property type="term" value="P:peptidoglycan turnover"/>
    <property type="evidence" value="ECO:0007669"/>
    <property type="project" value="TreeGrafter"/>
</dbReference>
<dbReference type="SMART" id="SM00644">
    <property type="entry name" value="Ami_2"/>
    <property type="match status" value="1"/>
</dbReference>
<keyword evidence="4" id="KW-0961">Cell wall biogenesis/degradation</keyword>
<sequence>MDKQWIGCAQDNFRVGRPAGFKPDIIVLHSADGSLADASMRYNKPGALQSMHYAIGNNGEIHQYVQEADTAFHAGLVVNPSAGFIKQRPNTNPNFFSIGIALEEPVIGSPKATQWAACSKLIREIADRWRITVDADHVLSHSAIRASVNCPGSSIDIANLVAAALPDPAVNSVAGKQVGLLSRANLRSRPSVSAPVVQVMEANSKVEIVSFTVGDVVSGNGFWYQDKDGCFFWAGATDRPNPRLLVTPSEGEASTDTMVLSNQSTAVAASLAINRSRFRLPAGQFFTEKPKKDLIVLHFTAGSSAKSAFDTWIGDAQHVAAAYLIDVDGTVYEVFDPTQWAYHLGVKGFNGRLDQRSIAIEIANVGPLRPAADNLDVLNWWPPRRGQTQPFGSKYCDKTQTAKYMHTSYRGEQYFATFPEQQVQAIRLLLNDLCARFSIPKTLPPKAKQFERDLDFFQGYSGIASHVNFRSDKWDIGPAFDWEALGIANAHGA</sequence>
<dbReference type="Pfam" id="PF01510">
    <property type="entry name" value="Amidase_2"/>
    <property type="match status" value="2"/>
</dbReference>
<feature type="domain" description="N-acetylmuramoyl-L-alanine amidase" evidence="5">
    <location>
        <begin position="11"/>
        <end position="152"/>
    </location>
</feature>
<evidence type="ECO:0000256" key="3">
    <source>
        <dbReference type="ARBA" id="ARBA00022801"/>
    </source>
</evidence>
<dbReference type="EC" id="3.5.1.28" evidence="2"/>
<dbReference type="InterPro" id="IPR051206">
    <property type="entry name" value="NAMLAA_amidase_2"/>
</dbReference>
<evidence type="ECO:0000313" key="6">
    <source>
        <dbReference type="EMBL" id="OAI05624.1"/>
    </source>
</evidence>
<evidence type="ECO:0000313" key="7">
    <source>
        <dbReference type="Proteomes" id="UP000077763"/>
    </source>
</evidence>
<dbReference type="GO" id="GO:0009253">
    <property type="term" value="P:peptidoglycan catabolic process"/>
    <property type="evidence" value="ECO:0007669"/>
    <property type="project" value="InterPro"/>
</dbReference>
<reference evidence="6 7" key="1">
    <citation type="submission" date="2016-03" db="EMBL/GenBank/DDBJ databases">
        <authorList>
            <person name="Ploux O."/>
        </authorList>
    </citation>
    <scope>NUCLEOTIDE SEQUENCE [LARGE SCALE GENOMIC DNA]</scope>
    <source>
        <strain evidence="6 7">R-45371</strain>
    </source>
</reference>
<dbReference type="Gene3D" id="3.40.80.10">
    <property type="entry name" value="Peptidoglycan recognition protein-like"/>
    <property type="match status" value="2"/>
</dbReference>
<dbReference type="AlphaFoldDB" id="A0A177MJL6"/>
<name>A0A177MJL6_METMH</name>
<dbReference type="PANTHER" id="PTHR30417">
    <property type="entry name" value="N-ACETYLMURAMOYL-L-ALANINE AMIDASE AMID"/>
    <property type="match status" value="1"/>
</dbReference>
<accession>A0A177MJL6</accession>
<dbReference type="PANTHER" id="PTHR30417:SF1">
    <property type="entry name" value="N-ACETYLMURAMOYL-L-ALANINE AMIDASE AMID"/>
    <property type="match status" value="1"/>
</dbReference>
<comment type="caution">
    <text evidence="6">The sequence shown here is derived from an EMBL/GenBank/DDBJ whole genome shotgun (WGS) entry which is preliminary data.</text>
</comment>
<evidence type="ECO:0000256" key="1">
    <source>
        <dbReference type="ARBA" id="ARBA00001561"/>
    </source>
</evidence>
<dbReference type="EMBL" id="LUUH01000040">
    <property type="protein sequence ID" value="OAI05624.1"/>
    <property type="molecule type" value="Genomic_DNA"/>
</dbReference>
<dbReference type="InterPro" id="IPR002502">
    <property type="entry name" value="Amidase_domain"/>
</dbReference>
<comment type="catalytic activity">
    <reaction evidence="1">
        <text>Hydrolyzes the link between N-acetylmuramoyl residues and L-amino acid residues in certain cell-wall glycopeptides.</text>
        <dbReference type="EC" id="3.5.1.28"/>
    </reaction>
</comment>
<dbReference type="SUPFAM" id="SSF55846">
    <property type="entry name" value="N-acetylmuramoyl-L-alanine amidase-like"/>
    <property type="match status" value="2"/>
</dbReference>
<gene>
    <name evidence="6" type="ORF">A1353_10640</name>
</gene>
<evidence type="ECO:0000256" key="4">
    <source>
        <dbReference type="ARBA" id="ARBA00023316"/>
    </source>
</evidence>
<protein>
    <recommendedName>
        <fullName evidence="2">N-acetylmuramoyl-L-alanine amidase</fullName>
        <ecNumber evidence="2">3.5.1.28</ecNumber>
    </recommendedName>
</protein>
<dbReference type="InterPro" id="IPR036505">
    <property type="entry name" value="Amidase/PGRP_sf"/>
</dbReference>
<dbReference type="GO" id="GO:0071555">
    <property type="term" value="P:cell wall organization"/>
    <property type="evidence" value="ECO:0007669"/>
    <property type="project" value="UniProtKB-KW"/>
</dbReference>